<dbReference type="Proteomes" id="UP000483820">
    <property type="component" value="Chromosome III"/>
</dbReference>
<dbReference type="RefSeq" id="XP_053588158.1">
    <property type="nucleotide sequence ID" value="XM_053728581.1"/>
</dbReference>
<accession>A0A6A5H842</accession>
<dbReference type="InterPro" id="IPR007767">
    <property type="entry name" value="DUF684"/>
</dbReference>
<evidence type="ECO:0000313" key="2">
    <source>
        <dbReference type="Proteomes" id="UP000483820"/>
    </source>
</evidence>
<gene>
    <name evidence="1" type="ORF">GCK72_011633</name>
</gene>
<dbReference type="KEGG" id="crq:GCK72_011633"/>
<evidence type="ECO:0000313" key="1">
    <source>
        <dbReference type="EMBL" id="KAF1763367.1"/>
    </source>
</evidence>
<comment type="caution">
    <text evidence="1">The sequence shown here is derived from an EMBL/GenBank/DDBJ whole genome shotgun (WGS) entry which is preliminary data.</text>
</comment>
<organism evidence="1 2">
    <name type="scientific">Caenorhabditis remanei</name>
    <name type="common">Caenorhabditis vulgaris</name>
    <dbReference type="NCBI Taxonomy" id="31234"/>
    <lineage>
        <taxon>Eukaryota</taxon>
        <taxon>Metazoa</taxon>
        <taxon>Ecdysozoa</taxon>
        <taxon>Nematoda</taxon>
        <taxon>Chromadorea</taxon>
        <taxon>Rhabditida</taxon>
        <taxon>Rhabditina</taxon>
        <taxon>Rhabditomorpha</taxon>
        <taxon>Rhabditoidea</taxon>
        <taxon>Rhabditidae</taxon>
        <taxon>Peloderinae</taxon>
        <taxon>Caenorhabditis</taxon>
    </lineage>
</organism>
<dbReference type="EMBL" id="WUAV01000003">
    <property type="protein sequence ID" value="KAF1763367.1"/>
    <property type="molecule type" value="Genomic_DNA"/>
</dbReference>
<proteinExistence type="predicted"/>
<name>A0A6A5H842_CAERE</name>
<dbReference type="AlphaFoldDB" id="A0A6A5H842"/>
<sequence length="471" mass="54485">MGDLLKNSEKKEDMSLFIRTITKLAMEEGDFISQGTLKELEEMLRPDELSESRDKLVGVDITPEQVETIKKVCEVVKGLVTVGKFVCDKLGPFLGPVGTVAGVVLDIISYLQPKEDDPVLKELRDLKNQLTALSQKMTTQFDDLKSFIVEQEFLNRYTISMTKLFMYMTDTMSERTKESVNLFEEIYTKAKPQELVYEMLAKLEQESTNPLKWAMKGDNLQSKATFEKWKGILESVLTEALFLETYAAGLLPSIGQHGVNKILEKIARYVELAKQWDEYYLNTETFWPAGVKKLVNDIHENRSLRTKEDIIEVLWKGIESIYTNFQFYAVVLPDEHIYAYYKHYEDQAIVSAREGFVIMVYRSARNPQATKEWLEYTVKDYLMIDTATEHFEVNKWTVVRNHYKQKKVDTIGRFFGSFYFVVAQDRDHVASRFSKIDGWDCGPGFLTYDAHLLVSYCIGLEKFPIFFLFGA</sequence>
<reference evidence="1 2" key="1">
    <citation type="submission" date="2019-12" db="EMBL/GenBank/DDBJ databases">
        <title>Chromosome-level assembly of the Caenorhabditis remanei genome.</title>
        <authorList>
            <person name="Teterina A.A."/>
            <person name="Willis J.H."/>
            <person name="Phillips P.C."/>
        </authorList>
    </citation>
    <scope>NUCLEOTIDE SEQUENCE [LARGE SCALE GENOMIC DNA]</scope>
    <source>
        <strain evidence="1 2">PX506</strain>
        <tissue evidence="1">Whole organism</tissue>
    </source>
</reference>
<protein>
    <submittedName>
        <fullName evidence="1">Uncharacterized protein</fullName>
    </submittedName>
</protein>
<dbReference type="GeneID" id="9814287"/>
<dbReference type="PANTHER" id="PTHR31464">
    <property type="entry name" value="PROTEIN CBG01266"/>
    <property type="match status" value="1"/>
</dbReference>
<dbReference type="PANTHER" id="PTHR31464:SF3">
    <property type="entry name" value="AAA DOMAIN-CONTAINING PROTEIN-RELATED"/>
    <property type="match status" value="1"/>
</dbReference>
<dbReference type="Pfam" id="PF05075">
    <property type="entry name" value="DUF684"/>
    <property type="match status" value="1"/>
</dbReference>
<dbReference type="CTD" id="9814287"/>